<evidence type="ECO:0008006" key="4">
    <source>
        <dbReference type="Google" id="ProtNLM"/>
    </source>
</evidence>
<comment type="caution">
    <text evidence="2">The sequence shown here is derived from an EMBL/GenBank/DDBJ whole genome shotgun (WGS) entry which is preliminary data.</text>
</comment>
<evidence type="ECO:0000313" key="2">
    <source>
        <dbReference type="EMBL" id="PPK49696.1"/>
    </source>
</evidence>
<keyword evidence="1" id="KW-0812">Transmembrane</keyword>
<sequence length="31" mass="3546">MKIKTREKIGKFLLGMIILIFLIGLLPVAFK</sequence>
<protein>
    <recommendedName>
        <fullName evidence="4">DUF4044 domain-containing protein</fullName>
    </recommendedName>
</protein>
<dbReference type="AlphaFoldDB" id="A0A2S6G1E1"/>
<proteinExistence type="predicted"/>
<dbReference type="EMBL" id="PTIS01000001">
    <property type="protein sequence ID" value="PPK49696.1"/>
    <property type="molecule type" value="Genomic_DNA"/>
</dbReference>
<feature type="transmembrane region" description="Helical" evidence="1">
    <location>
        <begin position="12"/>
        <end position="30"/>
    </location>
</feature>
<evidence type="ECO:0000313" key="3">
    <source>
        <dbReference type="Proteomes" id="UP000239863"/>
    </source>
</evidence>
<reference evidence="2 3" key="1">
    <citation type="submission" date="2018-02" db="EMBL/GenBank/DDBJ databases">
        <title>Genomic Encyclopedia of Archaeal and Bacterial Type Strains, Phase II (KMG-II): from individual species to whole genera.</title>
        <authorList>
            <person name="Goeker M."/>
        </authorList>
    </citation>
    <scope>NUCLEOTIDE SEQUENCE [LARGE SCALE GENOMIC DNA]</scope>
    <source>
        <strain evidence="2 3">DSM 15099</strain>
    </source>
</reference>
<accession>A0A2S6G1E1</accession>
<name>A0A2S6G1E1_9CLOT</name>
<gene>
    <name evidence="2" type="ORF">BD821_101361</name>
</gene>
<dbReference type="Proteomes" id="UP000239863">
    <property type="component" value="Unassembled WGS sequence"/>
</dbReference>
<keyword evidence="1" id="KW-0472">Membrane</keyword>
<keyword evidence="1" id="KW-1133">Transmembrane helix</keyword>
<organism evidence="2 3">
    <name type="scientific">Clostridium algidicarnis DSM 15099</name>
    <dbReference type="NCBI Taxonomy" id="1121295"/>
    <lineage>
        <taxon>Bacteria</taxon>
        <taxon>Bacillati</taxon>
        <taxon>Bacillota</taxon>
        <taxon>Clostridia</taxon>
        <taxon>Eubacteriales</taxon>
        <taxon>Clostridiaceae</taxon>
        <taxon>Clostridium</taxon>
    </lineage>
</organism>
<evidence type="ECO:0000256" key="1">
    <source>
        <dbReference type="SAM" id="Phobius"/>
    </source>
</evidence>